<feature type="domain" description="PKS/mFAS DH" evidence="9">
    <location>
        <begin position="1769"/>
        <end position="2063"/>
    </location>
</feature>
<dbReference type="CDD" id="cd00833">
    <property type="entry name" value="PKS"/>
    <property type="match status" value="1"/>
</dbReference>
<keyword evidence="6" id="KW-0808">Transferase</keyword>
<organism evidence="10 11">
    <name type="scientific">Nocardia arthritidis</name>
    <dbReference type="NCBI Taxonomy" id="228602"/>
    <lineage>
        <taxon>Bacteria</taxon>
        <taxon>Bacillati</taxon>
        <taxon>Actinomycetota</taxon>
        <taxon>Actinomycetes</taxon>
        <taxon>Mycobacteriales</taxon>
        <taxon>Nocardiaceae</taxon>
        <taxon>Nocardia</taxon>
    </lineage>
</organism>
<keyword evidence="11" id="KW-1185">Reference proteome</keyword>
<dbReference type="PROSITE" id="PS52004">
    <property type="entry name" value="KS3_2"/>
    <property type="match status" value="1"/>
</dbReference>
<dbReference type="PRINTS" id="PR00081">
    <property type="entry name" value="GDHRDH"/>
</dbReference>
<dbReference type="PANTHER" id="PTHR43775:SF37">
    <property type="entry name" value="SI:DKEY-61P9.11"/>
    <property type="match status" value="1"/>
</dbReference>
<evidence type="ECO:0000256" key="4">
    <source>
        <dbReference type="ARBA" id="ARBA00023268"/>
    </source>
</evidence>
<dbReference type="SMART" id="SM00826">
    <property type="entry name" value="PKS_DH"/>
    <property type="match status" value="1"/>
</dbReference>
<dbReference type="SMART" id="SM00822">
    <property type="entry name" value="PKS_KR"/>
    <property type="match status" value="1"/>
</dbReference>
<dbReference type="InterPro" id="IPR042104">
    <property type="entry name" value="PKS_dehydratase_sf"/>
</dbReference>
<dbReference type="GO" id="GO:0006633">
    <property type="term" value="P:fatty acid biosynthetic process"/>
    <property type="evidence" value="ECO:0007669"/>
    <property type="project" value="TreeGrafter"/>
</dbReference>
<feature type="region of interest" description="Disordered" evidence="7">
    <location>
        <begin position="294"/>
        <end position="370"/>
    </location>
</feature>
<dbReference type="GO" id="GO:0005737">
    <property type="term" value="C:cytoplasm"/>
    <property type="evidence" value="ECO:0007669"/>
    <property type="project" value="TreeGrafter"/>
</dbReference>
<dbReference type="GO" id="GO:0005886">
    <property type="term" value="C:plasma membrane"/>
    <property type="evidence" value="ECO:0007669"/>
    <property type="project" value="TreeGrafter"/>
</dbReference>
<sequence length="2077" mass="219465">MTGRFEGKIALVTGGARNVGKAISLRLAAEGAFVIVNHWRSPAQARETLAEIQARGGRGAVIRASVAVAAQRNRMFDQVAQEYGGLDILVNNAADGALVGVGEVTDAMIDKAVDTNLKGGFGCARRAAELMAGRDGANIVNLSTVGGGQLVMANYFACGPAKAAVEAMTRYLAVEYAPQGIRVNAAAAGMLKTPVADQFPDSGAMQRAVVDATPMGRLGTPEELAALVAFLASTDASWITGQVVLADGGMSTGAALLAPRLSRTRIAAGAVDDDAGPDDVGSDDDEAFDDAAVSDDSAFDDGVVSDDSAFDDGVVSDDSAFDDGVVSDDSGSDDGVVSDGSGSDDGAVSDDSGSDDGAVPDDRELSVGGAVSDDHKVFEDAAVPNDHAALDDDAVSDQDAASDAIAIVGMGIVVPGASNPEQYWDELISGADLFEPAPPQRWHSDSFYSADGAGEDKSYSRHGAFIRDFQPHHVLAEELRDGKEMEATTLWLRHSVLQAMDSVRRRRGDRVSFQAGYTADGNQHLEEATVVSGVLRRLRTALAQRGVPDADRLAARAEKRLRTRYPRSVGETSRFFPHRVGRNAITGVLPADTDVVMVDTACSSSLYAVDIGAKGLLENRYDIAVCAGAFAVGPRGSVLFGKLNGLSRTGEVRALDRTADGVLFSDGAATVVLKRLSRARADGDRVLGTITAFGSSSDGKGKAIYAPSAAGQELAIRRALSGTDRTPDWIIAHATGTPAGDVTEFGTLRSSFDSVRPIRVTSNKSVIGHTGWAAGTASLIQVLLGFQHETITPQHRYTSPPDEFALDSGDLAIPTSPVSWVASDAPRVASVSGFGFGGTNAHLVVTEPVAAAGDPGKPVAAEPTAVSTVSSLRAKGGGAQQSRLAVVAVATHLPDAMSLDGWLADPAARVGFGDRYPLPPLTQVKMPPPTMRAIDRCQLMVLACARSIRDELGDFWTRRQGDTGVVLGHFGGTRNATLYALRCYLDDVAAALRGDADLAGEDERGPWIDEVLADIAADIKALVPPSTEDTFPGMMPNVIPARVANYFGLNGLNMTVDTGFTSAVTAIDIAGRYLRTGELSMALVGGINGNSTPEQRELLATMLPEQVELAEGAFLLALTTPETARAEGLPILGYLDTNPAPNDMNSVIECGATPSTHRATFLAAEGAVGILRALGTVGRDGRALVVCRGGADAPDFIIGVEGAGARAEEPAIGGPGQSAGFADDSANPVAAPSIDVHTWQLVVDPGTVVRPPTPFWPDAPTFLLTDDATILDELTLPDTVTVLALSRHPRAVHIADVTPETVAALLDRLDPEARLRHLRLVTALGAEVTSEQTARVQALHDLLFLVTRQRARALATPESSTIAVLMDAITGTTPNPYVGVFTGFVKVAHLEREQGLTFAVVTDGAAKSAVAEAESESMRARGLPVAYYAAGIRHTGRLVADAEPAGWPGALPVDGRIGWRTVESDGTDGGAQLDRDSVIVAVGGARGITAELMVAVAERFGGRFYLLGSSDIEGAPAAYLSLTDEQFATAKRDFIRTRLAADPTRTPGALNAEYQNIANVRRARSTLERIAVAGAEVTYLECDVTDLASVRQAVDRILGASGRIDLLVNAAGRNRSSRIAVKDFAEFRAIRDIKLVGYTNLRVALAAHPPRLWCNFGSLVGITGQVGEVDYTCGNDFLATAASSRAVREPGRETTIGWTRWAEVGLAADGLAKDYYDKSGRYSKFTNTEGVQRFMEHIERPRPQVAHLGVAEYGTIDALLPGFLGPTPRPFYRDRLIASGVTEGRPWAVHERTFDLTTDPYLADHQVHRSPTLPATFVAEMAVEAAAALLPGLRVHALEDLELHHFLKLGNRPQVKRIRAEVIRQDSVRTSVAVTVTGDVVAPNGTVLITDRPHFTVTALLSPVLPPAPRWPDWYPADEVPVIDAYHDAASPISLRGPFVSTTDTRLHPLGKRATARLRVAPDDPLFSRFRVPTLLLDGLLRTGALAEPDADGAIPIVAPRRIGRLDLYEHTNDALLAPEPIELYAVVPAAGDNRFAAVRRDGRVVVSFTDVDWAPIGFLTPATQQTNSITSSSESR</sequence>
<comment type="similarity">
    <text evidence="6">Belongs to the thiolase-like superfamily. Beta-ketoacyl-ACP synthases family.</text>
</comment>
<feature type="compositionally biased region" description="Low complexity" evidence="7">
    <location>
        <begin position="300"/>
        <end position="357"/>
    </location>
</feature>
<evidence type="ECO:0000256" key="3">
    <source>
        <dbReference type="ARBA" id="ARBA00023002"/>
    </source>
</evidence>
<dbReference type="Pfam" id="PF00109">
    <property type="entry name" value="ketoacyl-synt"/>
    <property type="match status" value="2"/>
</dbReference>
<dbReference type="Pfam" id="PF02801">
    <property type="entry name" value="Ketoacyl-synt_C"/>
    <property type="match status" value="1"/>
</dbReference>
<reference evidence="10 11" key="1">
    <citation type="journal article" date="2019" name="ACS Chem. Biol.">
        <title>Identification and Mobilization of a Cryptic Antibiotic Biosynthesis Gene Locus from a Human-Pathogenic Nocardia Isolate.</title>
        <authorList>
            <person name="Herisse M."/>
            <person name="Ishida K."/>
            <person name="Porter J.L."/>
            <person name="Howden B."/>
            <person name="Hertweck C."/>
            <person name="Stinear T.P."/>
            <person name="Pidot S.J."/>
        </authorList>
    </citation>
    <scope>NUCLEOTIDE SEQUENCE [LARGE SCALE GENOMIC DNA]</scope>
    <source>
        <strain evidence="10 11">AUSMDU00012717</strain>
    </source>
</reference>
<evidence type="ECO:0000313" key="11">
    <source>
        <dbReference type="Proteomes" id="UP000503540"/>
    </source>
</evidence>
<dbReference type="InterPro" id="IPR014031">
    <property type="entry name" value="Ketoacyl_synth_C"/>
</dbReference>
<dbReference type="Gene3D" id="3.10.129.110">
    <property type="entry name" value="Polyketide synthase dehydratase"/>
    <property type="match status" value="1"/>
</dbReference>
<dbReference type="InterPro" id="IPR036291">
    <property type="entry name" value="NAD(P)-bd_dom_sf"/>
</dbReference>
<feature type="active site" description="Proton acceptor; for dehydratase activity" evidence="5">
    <location>
        <position position="1805"/>
    </location>
</feature>
<keyword evidence="4" id="KW-0511">Multifunctional enzyme</keyword>
<dbReference type="SMART" id="SM00825">
    <property type="entry name" value="PKS_KS"/>
    <property type="match status" value="1"/>
</dbReference>
<dbReference type="GO" id="GO:0004312">
    <property type="term" value="F:fatty acid synthase activity"/>
    <property type="evidence" value="ECO:0007669"/>
    <property type="project" value="TreeGrafter"/>
</dbReference>
<dbReference type="PROSITE" id="PS52019">
    <property type="entry name" value="PKS_MFAS_DH"/>
    <property type="match status" value="1"/>
</dbReference>
<name>A0A6G9YNQ0_9NOCA</name>
<dbReference type="SUPFAM" id="SSF51735">
    <property type="entry name" value="NAD(P)-binding Rossmann-fold domains"/>
    <property type="match status" value="2"/>
</dbReference>
<dbReference type="InterPro" id="IPR020841">
    <property type="entry name" value="PKS_Beta-ketoAc_synthase_dom"/>
</dbReference>
<dbReference type="InterPro" id="IPR057326">
    <property type="entry name" value="KR_dom"/>
</dbReference>
<dbReference type="InterPro" id="IPR050091">
    <property type="entry name" value="PKS_NRPS_Biosynth_Enz"/>
</dbReference>
<feature type="region of interest" description="N-terminal hotdog fold" evidence="5">
    <location>
        <begin position="1769"/>
        <end position="1894"/>
    </location>
</feature>
<dbReference type="InterPro" id="IPR020807">
    <property type="entry name" value="PKS_DH"/>
</dbReference>
<dbReference type="InterPro" id="IPR013968">
    <property type="entry name" value="PKS_KR"/>
</dbReference>
<dbReference type="Gene3D" id="3.40.47.10">
    <property type="match status" value="2"/>
</dbReference>
<feature type="region of interest" description="C-terminal hotdog fold" evidence="5">
    <location>
        <begin position="1913"/>
        <end position="2063"/>
    </location>
</feature>
<feature type="active site" description="Proton donor; for dehydratase activity" evidence="5">
    <location>
        <position position="1978"/>
    </location>
</feature>
<proteinExistence type="inferred from homology"/>
<dbReference type="KEGG" id="nah:F5544_33585"/>
<keyword evidence="3" id="KW-0560">Oxidoreductase</keyword>
<gene>
    <name evidence="10" type="ORF">F5544_33585</name>
</gene>
<dbReference type="Pfam" id="PF21089">
    <property type="entry name" value="PKS_DH_N"/>
    <property type="match status" value="1"/>
</dbReference>
<protein>
    <submittedName>
        <fullName evidence="10">SDR family oxidoreductase</fullName>
    </submittedName>
</protein>
<dbReference type="Gene3D" id="3.40.50.720">
    <property type="entry name" value="NAD(P)-binding Rossmann-like Domain"/>
    <property type="match status" value="2"/>
</dbReference>
<evidence type="ECO:0000256" key="1">
    <source>
        <dbReference type="ARBA" id="ARBA00022450"/>
    </source>
</evidence>
<dbReference type="EMBL" id="CP046172">
    <property type="protein sequence ID" value="QIS14553.1"/>
    <property type="molecule type" value="Genomic_DNA"/>
</dbReference>
<dbReference type="SUPFAM" id="SSF53901">
    <property type="entry name" value="Thiolase-like"/>
    <property type="match status" value="3"/>
</dbReference>
<dbReference type="Proteomes" id="UP000503540">
    <property type="component" value="Chromosome"/>
</dbReference>
<dbReference type="InterPro" id="IPR016039">
    <property type="entry name" value="Thiolase-like"/>
</dbReference>
<dbReference type="InterPro" id="IPR002347">
    <property type="entry name" value="SDR_fam"/>
</dbReference>
<keyword evidence="2" id="KW-0597">Phosphoprotein</keyword>
<evidence type="ECO:0000256" key="6">
    <source>
        <dbReference type="RuleBase" id="RU003694"/>
    </source>
</evidence>
<dbReference type="InterPro" id="IPR014030">
    <property type="entry name" value="Ketoacyl_synth_N"/>
</dbReference>
<accession>A0A6G9YNQ0</accession>
<evidence type="ECO:0000256" key="7">
    <source>
        <dbReference type="SAM" id="MobiDB-lite"/>
    </source>
</evidence>
<evidence type="ECO:0000259" key="8">
    <source>
        <dbReference type="PROSITE" id="PS52004"/>
    </source>
</evidence>
<dbReference type="GO" id="GO:0071770">
    <property type="term" value="P:DIM/DIP cell wall layer assembly"/>
    <property type="evidence" value="ECO:0007669"/>
    <property type="project" value="TreeGrafter"/>
</dbReference>
<dbReference type="PANTHER" id="PTHR43775">
    <property type="entry name" value="FATTY ACID SYNTHASE"/>
    <property type="match status" value="1"/>
</dbReference>
<feature type="domain" description="Ketosynthase family 3 (KS3)" evidence="8">
    <location>
        <begin position="402"/>
        <end position="847"/>
    </location>
</feature>
<evidence type="ECO:0000259" key="9">
    <source>
        <dbReference type="PROSITE" id="PS52019"/>
    </source>
</evidence>
<evidence type="ECO:0000256" key="2">
    <source>
        <dbReference type="ARBA" id="ARBA00022553"/>
    </source>
</evidence>
<dbReference type="FunFam" id="3.40.50.720:FF:000084">
    <property type="entry name" value="Short-chain dehydrogenase reductase"/>
    <property type="match status" value="1"/>
</dbReference>
<dbReference type="RefSeq" id="WP_167476945.1">
    <property type="nucleotide sequence ID" value="NZ_CP046172.1"/>
</dbReference>
<dbReference type="InterPro" id="IPR049552">
    <property type="entry name" value="PKS_DH_N"/>
</dbReference>
<dbReference type="InterPro" id="IPR049900">
    <property type="entry name" value="PKS_mFAS_DH"/>
</dbReference>
<dbReference type="Pfam" id="PF08659">
    <property type="entry name" value="KR"/>
    <property type="match status" value="1"/>
</dbReference>
<evidence type="ECO:0000256" key="5">
    <source>
        <dbReference type="PROSITE-ProRule" id="PRU01363"/>
    </source>
</evidence>
<evidence type="ECO:0000313" key="10">
    <source>
        <dbReference type="EMBL" id="QIS14553.1"/>
    </source>
</evidence>
<keyword evidence="1" id="KW-0596">Phosphopantetheine</keyword>
<dbReference type="GO" id="GO:0016491">
    <property type="term" value="F:oxidoreductase activity"/>
    <property type="evidence" value="ECO:0007669"/>
    <property type="project" value="UniProtKB-KW"/>
</dbReference>
<dbReference type="Pfam" id="PF13561">
    <property type="entry name" value="adh_short_C2"/>
    <property type="match status" value="1"/>
</dbReference>